<feature type="domain" description="Protein kinase" evidence="8">
    <location>
        <begin position="161"/>
        <end position="508"/>
    </location>
</feature>
<evidence type="ECO:0000313" key="10">
    <source>
        <dbReference type="Proteomes" id="UP000019377"/>
    </source>
</evidence>
<evidence type="ECO:0000256" key="5">
    <source>
        <dbReference type="ARBA" id="ARBA00022777"/>
    </source>
</evidence>
<dbReference type="STRING" id="1365824.V5EWK3"/>
<reference evidence="10" key="1">
    <citation type="journal article" date="2013" name="Genome Announc.">
        <title>Draft genome sequence of Pseudozyma brasiliensis sp. nov. strain GHG001, a high producer of endo-1,4-xylanase isolated from an insect pest of sugarcane.</title>
        <authorList>
            <person name="Oliveira J.V.D.C."/>
            <person name="dos Santos R.A.C."/>
            <person name="Borges T.A."/>
            <person name="Riano-Pachon D.M."/>
            <person name="Goldman G.H."/>
        </authorList>
    </citation>
    <scope>NUCLEOTIDE SEQUENCE [LARGE SCALE GENOMIC DNA]</scope>
    <source>
        <strain evidence="10">GHG001</strain>
    </source>
</reference>
<feature type="compositionally biased region" description="Basic and acidic residues" evidence="7">
    <location>
        <begin position="546"/>
        <end position="557"/>
    </location>
</feature>
<dbReference type="InterPro" id="IPR011009">
    <property type="entry name" value="Kinase-like_dom_sf"/>
</dbReference>
<keyword evidence="6" id="KW-0067">ATP-binding</keyword>
<keyword evidence="2" id="KW-0723">Serine/threonine-protein kinase</keyword>
<keyword evidence="5 9" id="KW-0418">Kinase</keyword>
<dbReference type="OMA" id="DLVVTLW"/>
<dbReference type="OrthoDB" id="1732493at2759"/>
<keyword evidence="10" id="KW-1185">Reference proteome</keyword>
<feature type="compositionally biased region" description="Low complexity" evidence="7">
    <location>
        <begin position="116"/>
        <end position="125"/>
    </location>
</feature>
<dbReference type="GO" id="GO:0005524">
    <property type="term" value="F:ATP binding"/>
    <property type="evidence" value="ECO:0007669"/>
    <property type="project" value="UniProtKB-KW"/>
</dbReference>
<evidence type="ECO:0000259" key="8">
    <source>
        <dbReference type="PROSITE" id="PS50011"/>
    </source>
</evidence>
<dbReference type="PANTHER" id="PTHR24056:SF107">
    <property type="entry name" value="CYCLIN-DEPENDENT KINASE 11A-RELATED"/>
    <property type="match status" value="1"/>
</dbReference>
<dbReference type="GO" id="GO:0007346">
    <property type="term" value="P:regulation of mitotic cell cycle"/>
    <property type="evidence" value="ECO:0007669"/>
    <property type="project" value="TreeGrafter"/>
</dbReference>
<evidence type="ECO:0000313" key="9">
    <source>
        <dbReference type="EMBL" id="EST06694.1"/>
    </source>
</evidence>
<dbReference type="Gene3D" id="1.10.510.10">
    <property type="entry name" value="Transferase(Phosphotransferase) domain 1"/>
    <property type="match status" value="1"/>
</dbReference>
<dbReference type="InterPro" id="IPR050108">
    <property type="entry name" value="CDK"/>
</dbReference>
<feature type="region of interest" description="Disordered" evidence="7">
    <location>
        <begin position="519"/>
        <end position="558"/>
    </location>
</feature>
<dbReference type="PROSITE" id="PS50011">
    <property type="entry name" value="PROTEIN_KINASE_DOM"/>
    <property type="match status" value="1"/>
</dbReference>
<dbReference type="Pfam" id="PF00069">
    <property type="entry name" value="Pkinase"/>
    <property type="match status" value="1"/>
</dbReference>
<protein>
    <submittedName>
        <fullName evidence="9">Protein kinase</fullName>
    </submittedName>
</protein>
<feature type="region of interest" description="Disordered" evidence="7">
    <location>
        <begin position="1"/>
        <end position="131"/>
    </location>
</feature>
<keyword evidence="3" id="KW-0808">Transferase</keyword>
<dbReference type="PROSITE" id="PS00108">
    <property type="entry name" value="PROTEIN_KINASE_ST"/>
    <property type="match status" value="1"/>
</dbReference>
<evidence type="ECO:0000256" key="4">
    <source>
        <dbReference type="ARBA" id="ARBA00022741"/>
    </source>
</evidence>
<dbReference type="InterPro" id="IPR008271">
    <property type="entry name" value="Ser/Thr_kinase_AS"/>
</dbReference>
<dbReference type="InterPro" id="IPR000719">
    <property type="entry name" value="Prot_kinase_dom"/>
</dbReference>
<dbReference type="SUPFAM" id="SSF56112">
    <property type="entry name" value="Protein kinase-like (PK-like)"/>
    <property type="match status" value="1"/>
</dbReference>
<accession>V5EWK3</accession>
<dbReference type="GO" id="GO:0004674">
    <property type="term" value="F:protein serine/threonine kinase activity"/>
    <property type="evidence" value="ECO:0007669"/>
    <property type="project" value="UniProtKB-KW"/>
</dbReference>
<dbReference type="eggNOG" id="KOG0663">
    <property type="taxonomic scope" value="Eukaryota"/>
</dbReference>
<feature type="compositionally biased region" description="Low complexity" evidence="7">
    <location>
        <begin position="92"/>
        <end position="105"/>
    </location>
</feature>
<dbReference type="PANTHER" id="PTHR24056">
    <property type="entry name" value="CELL DIVISION PROTEIN KINASE"/>
    <property type="match status" value="1"/>
</dbReference>
<dbReference type="EMBL" id="KI545873">
    <property type="protein sequence ID" value="EST06694.1"/>
    <property type="molecule type" value="Genomic_DNA"/>
</dbReference>
<dbReference type="HOGENOM" id="CLU_000288_181_1_1"/>
<comment type="similarity">
    <text evidence="1">Belongs to the protein kinase superfamily. CMGC Ser/Thr protein kinase family. CDC2/CDKX subfamily.</text>
</comment>
<dbReference type="SMART" id="SM00220">
    <property type="entry name" value="S_TKc"/>
    <property type="match status" value="1"/>
</dbReference>
<evidence type="ECO:0000256" key="6">
    <source>
        <dbReference type="ARBA" id="ARBA00022840"/>
    </source>
</evidence>
<evidence type="ECO:0000256" key="7">
    <source>
        <dbReference type="SAM" id="MobiDB-lite"/>
    </source>
</evidence>
<organism evidence="9 10">
    <name type="scientific">Kalmanozyma brasiliensis (strain GHG001)</name>
    <name type="common">Yeast</name>
    <name type="synonym">Pseudozyma brasiliensis</name>
    <dbReference type="NCBI Taxonomy" id="1365824"/>
    <lineage>
        <taxon>Eukaryota</taxon>
        <taxon>Fungi</taxon>
        <taxon>Dikarya</taxon>
        <taxon>Basidiomycota</taxon>
        <taxon>Ustilaginomycotina</taxon>
        <taxon>Ustilaginomycetes</taxon>
        <taxon>Ustilaginales</taxon>
        <taxon>Ustilaginaceae</taxon>
        <taxon>Kalmanozyma</taxon>
    </lineage>
</organism>
<dbReference type="AlphaFoldDB" id="V5EWK3"/>
<evidence type="ECO:0000256" key="3">
    <source>
        <dbReference type="ARBA" id="ARBA00022679"/>
    </source>
</evidence>
<proteinExistence type="inferred from homology"/>
<sequence>MAASGSRRASTTGIGEESEAKRPKLSASAHDGSRTGSLNDESNTSPSGGHILSERHGTDAPDGPAKASPRAGSAAQPPNAHHGAADPPPLEASRTSASQSSASTTPAVEAGPSTSAAAPAPIAAPAAPPRAPDPFIPAPAWSALSRSAHPTLTPSRSIYTYERLNHIQEGTYGVVFRARPRDTTPPPAVSRLRRIGYPGVTAGEVAVKKLKLDNAGGSGFPITALREIQTLTLTRSLPSVVRLEEVCVGKTLDQIFLILQFMEHDLKSLISLMHRRGVGWKGSEVKCLLHQLLTGVKGLHAAWVVHRDLKSSNILMDNRGRLSIGDFGLARRFGDPIDGWRDVQHPRTHLATPTNEGNGGMTDLVVTLWYRAPELLLLHQTLERPRSADSPPRSMPLYDEKIDIWSVGCIFAELLLTHQSGGGLFQGKNEADQLRKIERVLGAPNATIWPELPLWRGASQVAPTPSPTAVADEERRVKQGALDLLFRLLHWDPKQRPSAEAALQHAYFKEAPKMAHPDSFGSFPSAAKGESVEVDTPSAPNVHAQRARDGDRADKGNAGKAYQMEFDFTA</sequence>
<keyword evidence="4" id="KW-0547">Nucleotide-binding</keyword>
<gene>
    <name evidence="9" type="ORF">PSEUBRA_SCAF3g04203</name>
</gene>
<dbReference type="GO" id="GO:0005634">
    <property type="term" value="C:nucleus"/>
    <property type="evidence" value="ECO:0007669"/>
    <property type="project" value="TreeGrafter"/>
</dbReference>
<name>V5EWK3_KALBG</name>
<dbReference type="Gene3D" id="3.30.200.20">
    <property type="entry name" value="Phosphorylase Kinase, domain 1"/>
    <property type="match status" value="1"/>
</dbReference>
<dbReference type="Proteomes" id="UP000019377">
    <property type="component" value="Unassembled WGS sequence"/>
</dbReference>
<evidence type="ECO:0000256" key="2">
    <source>
        <dbReference type="ARBA" id="ARBA00022527"/>
    </source>
</evidence>
<feature type="compositionally biased region" description="Polar residues" evidence="7">
    <location>
        <begin position="34"/>
        <end position="47"/>
    </location>
</feature>
<evidence type="ECO:0000256" key="1">
    <source>
        <dbReference type="ARBA" id="ARBA00006485"/>
    </source>
</evidence>